<protein>
    <submittedName>
        <fullName evidence="2">Shikimate 5-dehydrogenase</fullName>
    </submittedName>
</protein>
<dbReference type="SUPFAM" id="SSF51735">
    <property type="entry name" value="NAD(P)-binding Rossmann-fold domains"/>
    <property type="match status" value="1"/>
</dbReference>
<accession>A0AAV4L9M5</accession>
<dbReference type="Pfam" id="PF01488">
    <property type="entry name" value="Shikimate_DH"/>
    <property type="match status" value="1"/>
</dbReference>
<organism evidence="2 3">
    <name type="scientific">Collibacillus ludicampi</name>
    <dbReference type="NCBI Taxonomy" id="2771369"/>
    <lineage>
        <taxon>Bacteria</taxon>
        <taxon>Bacillati</taxon>
        <taxon>Bacillota</taxon>
        <taxon>Bacilli</taxon>
        <taxon>Bacillales</taxon>
        <taxon>Alicyclobacillaceae</taxon>
        <taxon>Collibacillus</taxon>
    </lineage>
</organism>
<reference evidence="2" key="1">
    <citation type="journal article" date="2023" name="Int. J. Syst. Evol. Microbiol.">
        <title>Collibacillus ludicampi gen. nov., sp. nov., a new soil bacterium of the family Alicyclobacillaceae.</title>
        <authorList>
            <person name="Jojima T."/>
            <person name="Ioku Y."/>
            <person name="Fukuta Y."/>
            <person name="Shirasaka N."/>
            <person name="Matsumura Y."/>
            <person name="Mori M."/>
        </authorList>
    </citation>
    <scope>NUCLEOTIDE SEQUENCE</scope>
    <source>
        <strain evidence="2">TP075</strain>
    </source>
</reference>
<dbReference type="AlphaFoldDB" id="A0AAV4L9M5"/>
<keyword evidence="3" id="KW-1185">Reference proteome</keyword>
<evidence type="ECO:0000259" key="1">
    <source>
        <dbReference type="Pfam" id="PF01488"/>
    </source>
</evidence>
<dbReference type="RefSeq" id="WP_282197747.1">
    <property type="nucleotide sequence ID" value="NZ_BOQE01000001.1"/>
</dbReference>
<gene>
    <name evidence="2" type="ORF">DNHGIG_00190</name>
</gene>
<dbReference type="InterPro" id="IPR036291">
    <property type="entry name" value="NAD(P)-bd_dom_sf"/>
</dbReference>
<evidence type="ECO:0000313" key="2">
    <source>
        <dbReference type="EMBL" id="GIM44470.1"/>
    </source>
</evidence>
<name>A0AAV4L9M5_9BACL</name>
<sequence>MDTFGFIIHPFDSSDIAKKFPFLKRWPSEILEAMARKSPPILADHLRGIRSPYNQIEGWFVATPLTARQMAYLPLPFVLQKIIAAGKKLEKQGAKVIGLGAMTSVVGDAGITIAKHLKAPVTTGNSYTVATAIHALRKAARLMGKELKESQLVVVGATGAIGSICARIMAPDVGGMTLAARNEQRLSELASLILRESGKVAEISTDVRNAVRRADFVITVSGSPDVLIHPSDLKPGAVVCDVARPRDVARQVAEVRNDVLVIEGGLVEVPGSYESDLRFGLPHGIVYACMAETMILALERRYECFTLGREITIEQVQEINRLGEKHGFRLAGLRSYEKALSEEEIDGVRLRAKQVMERHQPMDSEVIHF</sequence>
<proteinExistence type="predicted"/>
<dbReference type="InterPro" id="IPR006151">
    <property type="entry name" value="Shikm_DH/Glu-tRNA_Rdtase"/>
</dbReference>
<dbReference type="Gene3D" id="3.40.50.720">
    <property type="entry name" value="NAD(P)-binding Rossmann-like Domain"/>
    <property type="match status" value="1"/>
</dbReference>
<feature type="domain" description="Quinate/shikimate 5-dehydrogenase/glutamyl-tRNA reductase" evidence="1">
    <location>
        <begin position="141"/>
        <end position="257"/>
    </location>
</feature>
<comment type="caution">
    <text evidence="2">The sequence shown here is derived from an EMBL/GenBank/DDBJ whole genome shotgun (WGS) entry which is preliminary data.</text>
</comment>
<evidence type="ECO:0000313" key="3">
    <source>
        <dbReference type="Proteomes" id="UP001057291"/>
    </source>
</evidence>
<dbReference type="Proteomes" id="UP001057291">
    <property type="component" value="Unassembled WGS sequence"/>
</dbReference>
<dbReference type="EMBL" id="BOQE01000001">
    <property type="protein sequence ID" value="GIM44470.1"/>
    <property type="molecule type" value="Genomic_DNA"/>
</dbReference>